<feature type="compositionally biased region" description="Low complexity" evidence="1">
    <location>
        <begin position="232"/>
        <end position="249"/>
    </location>
</feature>
<reference evidence="2 3" key="1">
    <citation type="journal article" date="2024" name="Commun. Biol.">
        <title>Comparative genomic analysis of thermophilic fungi reveals convergent evolutionary adaptations and gene losses.</title>
        <authorList>
            <person name="Steindorff A.S."/>
            <person name="Aguilar-Pontes M.V."/>
            <person name="Robinson A.J."/>
            <person name="Andreopoulos B."/>
            <person name="LaButti K."/>
            <person name="Kuo A."/>
            <person name="Mondo S."/>
            <person name="Riley R."/>
            <person name="Otillar R."/>
            <person name="Haridas S."/>
            <person name="Lipzen A."/>
            <person name="Grimwood J."/>
            <person name="Schmutz J."/>
            <person name="Clum A."/>
            <person name="Reid I.D."/>
            <person name="Moisan M.C."/>
            <person name="Butler G."/>
            <person name="Nguyen T.T.M."/>
            <person name="Dewar K."/>
            <person name="Conant G."/>
            <person name="Drula E."/>
            <person name="Henrissat B."/>
            <person name="Hansel C."/>
            <person name="Singer S."/>
            <person name="Hutchinson M.I."/>
            <person name="de Vries R.P."/>
            <person name="Natvig D.O."/>
            <person name="Powell A.J."/>
            <person name="Tsang A."/>
            <person name="Grigoriev I.V."/>
        </authorList>
    </citation>
    <scope>NUCLEOTIDE SEQUENCE [LARGE SCALE GENOMIC DNA]</scope>
    <source>
        <strain evidence="2 3">ATCC 22073</strain>
    </source>
</reference>
<evidence type="ECO:0000256" key="1">
    <source>
        <dbReference type="SAM" id="MobiDB-lite"/>
    </source>
</evidence>
<feature type="region of interest" description="Disordered" evidence="1">
    <location>
        <begin position="230"/>
        <end position="277"/>
    </location>
</feature>
<evidence type="ECO:0000313" key="2">
    <source>
        <dbReference type="EMBL" id="KAL2265667.1"/>
    </source>
</evidence>
<proteinExistence type="predicted"/>
<dbReference type="Proteomes" id="UP001600064">
    <property type="component" value="Unassembled WGS sequence"/>
</dbReference>
<comment type="caution">
    <text evidence="2">The sequence shown here is derived from an EMBL/GenBank/DDBJ whole genome shotgun (WGS) entry which is preliminary data.</text>
</comment>
<dbReference type="EMBL" id="JAZGUE010000006">
    <property type="protein sequence ID" value="KAL2265667.1"/>
    <property type="molecule type" value="Genomic_DNA"/>
</dbReference>
<gene>
    <name evidence="2" type="ORF">VTJ83DRAFT_6767</name>
</gene>
<protein>
    <submittedName>
        <fullName evidence="2">Uncharacterized protein</fullName>
    </submittedName>
</protein>
<dbReference type="RefSeq" id="XP_070864394.1">
    <property type="nucleotide sequence ID" value="XM_071013514.1"/>
</dbReference>
<sequence length="463" mass="49528">MVYNTRALLCERERELAVGISHCHHNIHLDFGSLASAPPRIVFHIYHLVLHARHVHAMTALRSRHSALRSLPPGYTPDDMELAQIGSAPSSIFSAPPPYSETVLSSSSTATTFRPSVQLQIETQGKPWLSFPFDPRPDYIPIFSLCPDQPGHVAPEFASIRPERGSGSCYLTPALEANPAVDDEAAPIPVLATTTYRFGPGRPPIVRLFAPYSGSLSRETLADLLYGKGGKSTTTTLPPSSSSLSSSSSRAAESDPTLRDPSVPSDPSNSTSQPWDAFPIRSSGLLTRATTFRTRLGTFEWRYGSRSERRALARTLVPRLATAAPGSAGAKGEEGRGKVSSLLILDRVVRVARAYDPQPSAAGAGGTLRTPVAYLLRGPALRAQGSGACSAGNGGRLVLYLRLWEAAMEEADAEGEGGEGGHGRAKADREMAVVLVVATCLVMLKREVDRRRAQQIAMITGGG</sequence>
<keyword evidence="3" id="KW-1185">Reference proteome</keyword>
<accession>A0ABR4D7V9</accession>
<dbReference type="GeneID" id="98128158"/>
<evidence type="ECO:0000313" key="3">
    <source>
        <dbReference type="Proteomes" id="UP001600064"/>
    </source>
</evidence>
<feature type="compositionally biased region" description="Polar residues" evidence="1">
    <location>
        <begin position="265"/>
        <end position="274"/>
    </location>
</feature>
<organism evidence="2 3">
    <name type="scientific">Remersonia thermophila</name>
    <dbReference type="NCBI Taxonomy" id="72144"/>
    <lineage>
        <taxon>Eukaryota</taxon>
        <taxon>Fungi</taxon>
        <taxon>Dikarya</taxon>
        <taxon>Ascomycota</taxon>
        <taxon>Pezizomycotina</taxon>
        <taxon>Sordariomycetes</taxon>
        <taxon>Sordariomycetidae</taxon>
        <taxon>Sordariales</taxon>
        <taxon>Sordariales incertae sedis</taxon>
        <taxon>Remersonia</taxon>
    </lineage>
</organism>
<name>A0ABR4D7V9_9PEZI</name>